<feature type="compositionally biased region" description="Basic and acidic residues" evidence="1">
    <location>
        <begin position="489"/>
        <end position="504"/>
    </location>
</feature>
<evidence type="ECO:0000259" key="2">
    <source>
        <dbReference type="Pfam" id="PF03732"/>
    </source>
</evidence>
<dbReference type="InterPro" id="IPR005162">
    <property type="entry name" value="Retrotrans_gag_dom"/>
</dbReference>
<dbReference type="AlphaFoldDB" id="A0A9W3DA44"/>
<dbReference type="Proteomes" id="UP000504610">
    <property type="component" value="Chromosome 3"/>
</dbReference>
<sequence length="649" mass="71161">MTIGDSNPGSSGEATELTPPPPPPLLSSDFMSSVMARLAHQEEVQKTTNEQLAALVAALTAPAGPTNRSQPVCRHLFPPTPAEDRAVDESNPNGPPAVYPTPTTADPTTIREIAELKLSLQQMSSQIHQATSAAPQIDSVIASTSRSPFASELTRVQLRKIEKLRLPEYKPGGDPVEHLTAFNIAMARARLSDEEKDAGYCQLFVETLNEQALTWFSQLSENSIRSFRDLSAVFLKTYIMFTKRAATASSLWNMAQTKDQSLKDYMEKFKTIVSRVDVPDHIAIDALMNTLLVNSKFRKDLYSNPTTSLPDAIARSHNFIRMEEDTKAIIRKQNAAKPVAAKSAGARPEPRQHAPADNGGKKGGLLYVVDENNAPVSTMVMHDKKWNVYQRETDSPDASPSTPSAGVVAKVDSAPGPTRTPIDLTKHCKYHDVKGHDTTECKSLYAQFLSSIESGDYKIQPPKPKPKGENSWSRNKDKNAQRKSQGKNRKNDKQAKDTEKAARETDDDDDSADDDQPANRQRIEVIRVQPQGKNEPGSSSDEDDDMETPDGTTDLRSFLEQKSRPVTEETPVSTDLRRKIDSNRAARASAQESSQKQSAENQTAICATNSTRRSAICGQPSTARKGIPPTRVTTFAMCSAQSAHKLVPG</sequence>
<feature type="compositionally biased region" description="Basic and acidic residues" evidence="1">
    <location>
        <begin position="575"/>
        <end position="584"/>
    </location>
</feature>
<dbReference type="PANTHER" id="PTHR33223:SF10">
    <property type="entry name" value="AMINOTRANSFERASE-LIKE PLANT MOBILE DOMAIN-CONTAINING PROTEIN"/>
    <property type="match status" value="1"/>
</dbReference>
<feature type="compositionally biased region" description="Low complexity" evidence="1">
    <location>
        <begin position="585"/>
        <end position="602"/>
    </location>
</feature>
<evidence type="ECO:0000256" key="1">
    <source>
        <dbReference type="SAM" id="MobiDB-lite"/>
    </source>
</evidence>
<feature type="compositionally biased region" description="Polar residues" evidence="1">
    <location>
        <begin position="1"/>
        <end position="13"/>
    </location>
</feature>
<dbReference type="GeneID" id="108844209"/>
<evidence type="ECO:0000313" key="4">
    <source>
        <dbReference type="RefSeq" id="XP_056860619.1"/>
    </source>
</evidence>
<evidence type="ECO:0000313" key="3">
    <source>
        <dbReference type="Proteomes" id="UP000504610"/>
    </source>
</evidence>
<gene>
    <name evidence="4" type="primary">LOC108844209</name>
</gene>
<feature type="region of interest" description="Disordered" evidence="1">
    <location>
        <begin position="78"/>
        <end position="105"/>
    </location>
</feature>
<keyword evidence="3" id="KW-1185">Reference proteome</keyword>
<dbReference type="Pfam" id="PF03732">
    <property type="entry name" value="Retrotrans_gag"/>
    <property type="match status" value="1"/>
</dbReference>
<reference evidence="4" key="2">
    <citation type="submission" date="2025-08" db="UniProtKB">
        <authorList>
            <consortium name="RefSeq"/>
        </authorList>
    </citation>
    <scope>IDENTIFICATION</scope>
    <source>
        <tissue evidence="4">Leaf</tissue>
    </source>
</reference>
<feature type="compositionally biased region" description="Low complexity" evidence="1">
    <location>
        <begin position="396"/>
        <end position="405"/>
    </location>
</feature>
<feature type="region of interest" description="Disordered" evidence="1">
    <location>
        <begin position="455"/>
        <end position="607"/>
    </location>
</feature>
<feature type="region of interest" description="Disordered" evidence="1">
    <location>
        <begin position="1"/>
        <end position="28"/>
    </location>
</feature>
<name>A0A9W3DA44_RAPSA</name>
<dbReference type="RefSeq" id="XP_056860619.1">
    <property type="nucleotide sequence ID" value="XM_057004639.1"/>
</dbReference>
<feature type="domain" description="Retrotransposon gag" evidence="2">
    <location>
        <begin position="202"/>
        <end position="291"/>
    </location>
</feature>
<dbReference type="PANTHER" id="PTHR33223">
    <property type="entry name" value="CCHC-TYPE DOMAIN-CONTAINING PROTEIN"/>
    <property type="match status" value="1"/>
</dbReference>
<feature type="region of interest" description="Disordered" evidence="1">
    <location>
        <begin position="391"/>
        <end position="420"/>
    </location>
</feature>
<reference evidence="3" key="1">
    <citation type="journal article" date="2019" name="Database">
        <title>The radish genome database (RadishGD): an integrated information resource for radish genomics.</title>
        <authorList>
            <person name="Yu H.J."/>
            <person name="Baek S."/>
            <person name="Lee Y.J."/>
            <person name="Cho A."/>
            <person name="Mun J.H."/>
        </authorList>
    </citation>
    <scope>NUCLEOTIDE SEQUENCE [LARGE SCALE GENOMIC DNA]</scope>
    <source>
        <strain evidence="3">cv. WK10039</strain>
    </source>
</reference>
<feature type="compositionally biased region" description="Acidic residues" evidence="1">
    <location>
        <begin position="505"/>
        <end position="516"/>
    </location>
</feature>
<feature type="region of interest" description="Disordered" evidence="1">
    <location>
        <begin position="334"/>
        <end position="363"/>
    </location>
</feature>
<protein>
    <submittedName>
        <fullName evidence="4">Uncharacterized protein LOC108844209 isoform X1</fullName>
    </submittedName>
</protein>
<organism evidence="3 4">
    <name type="scientific">Raphanus sativus</name>
    <name type="common">Radish</name>
    <name type="synonym">Raphanus raphanistrum var. sativus</name>
    <dbReference type="NCBI Taxonomy" id="3726"/>
    <lineage>
        <taxon>Eukaryota</taxon>
        <taxon>Viridiplantae</taxon>
        <taxon>Streptophyta</taxon>
        <taxon>Embryophyta</taxon>
        <taxon>Tracheophyta</taxon>
        <taxon>Spermatophyta</taxon>
        <taxon>Magnoliopsida</taxon>
        <taxon>eudicotyledons</taxon>
        <taxon>Gunneridae</taxon>
        <taxon>Pentapetalae</taxon>
        <taxon>rosids</taxon>
        <taxon>malvids</taxon>
        <taxon>Brassicales</taxon>
        <taxon>Brassicaceae</taxon>
        <taxon>Brassiceae</taxon>
        <taxon>Raphanus</taxon>
    </lineage>
</organism>
<dbReference type="OrthoDB" id="1109422at2759"/>
<accession>A0A9W3DA44</accession>
<proteinExistence type="predicted"/>
<feature type="compositionally biased region" description="Low complexity" evidence="1">
    <location>
        <begin position="335"/>
        <end position="346"/>
    </location>
</feature>
<feature type="compositionally biased region" description="Basic and acidic residues" evidence="1">
    <location>
        <begin position="557"/>
        <end position="567"/>
    </location>
</feature>